<dbReference type="InterPro" id="IPR007696">
    <property type="entry name" value="DNA_mismatch_repair_MutS_core"/>
</dbReference>
<feature type="domain" description="DNA mismatch repair proteins mutS family" evidence="6">
    <location>
        <begin position="337"/>
        <end position="537"/>
    </location>
</feature>
<dbReference type="InterPro" id="IPR036187">
    <property type="entry name" value="DNA_mismatch_repair_MutS_sf"/>
</dbReference>
<dbReference type="InterPro" id="IPR045076">
    <property type="entry name" value="MutS"/>
</dbReference>
<evidence type="ECO:0000256" key="3">
    <source>
        <dbReference type="ARBA" id="ARBA00023125"/>
    </source>
</evidence>
<dbReference type="InterPro" id="IPR027417">
    <property type="entry name" value="P-loop_NTPase"/>
</dbReference>
<proteinExistence type="predicted"/>
<evidence type="ECO:0000256" key="2">
    <source>
        <dbReference type="ARBA" id="ARBA00022840"/>
    </source>
</evidence>
<dbReference type="Gene3D" id="1.10.1420.10">
    <property type="match status" value="2"/>
</dbReference>
<dbReference type="Gene3D" id="3.40.50.300">
    <property type="entry name" value="P-loop containing nucleotide triphosphate hydrolases"/>
    <property type="match status" value="1"/>
</dbReference>
<dbReference type="STRING" id="46223.SAMN05421852_101364"/>
<keyword evidence="8" id="KW-1185">Reference proteome</keyword>
<evidence type="ECO:0000259" key="6">
    <source>
        <dbReference type="SMART" id="SM00534"/>
    </source>
</evidence>
<evidence type="ECO:0000256" key="4">
    <source>
        <dbReference type="SAM" id="Coils"/>
    </source>
</evidence>
<dbReference type="PANTHER" id="PTHR11361:SF14">
    <property type="entry name" value="DNA MISMATCH REPAIR PROTEIN MUTS, TYPE 2"/>
    <property type="match status" value="1"/>
</dbReference>
<dbReference type="InterPro" id="IPR000432">
    <property type="entry name" value="DNA_mismatch_repair_MutS_C"/>
</dbReference>
<name>A0A1I3K7S0_9BACL</name>
<organism evidence="7 8">
    <name type="scientific">Thermoflavimicrobium dichotomicum</name>
    <dbReference type="NCBI Taxonomy" id="46223"/>
    <lineage>
        <taxon>Bacteria</taxon>
        <taxon>Bacillati</taxon>
        <taxon>Bacillota</taxon>
        <taxon>Bacilli</taxon>
        <taxon>Bacillales</taxon>
        <taxon>Thermoactinomycetaceae</taxon>
        <taxon>Thermoflavimicrobium</taxon>
    </lineage>
</organism>
<evidence type="ECO:0000313" key="8">
    <source>
        <dbReference type="Proteomes" id="UP000199545"/>
    </source>
</evidence>
<dbReference type="GO" id="GO:0140664">
    <property type="term" value="F:ATP-dependent DNA damage sensor activity"/>
    <property type="evidence" value="ECO:0007669"/>
    <property type="project" value="InterPro"/>
</dbReference>
<gene>
    <name evidence="7" type="ORF">SAMN05421852_101364</name>
</gene>
<feature type="domain" description="DNA mismatch repair protein MutS core" evidence="5">
    <location>
        <begin position="29"/>
        <end position="320"/>
    </location>
</feature>
<dbReference type="SMART" id="SM00533">
    <property type="entry name" value="MUTSd"/>
    <property type="match status" value="1"/>
</dbReference>
<dbReference type="GO" id="GO:0006298">
    <property type="term" value="P:mismatch repair"/>
    <property type="evidence" value="ECO:0007669"/>
    <property type="project" value="InterPro"/>
</dbReference>
<dbReference type="EMBL" id="FORR01000001">
    <property type="protein sequence ID" value="SFI68434.1"/>
    <property type="molecule type" value="Genomic_DNA"/>
</dbReference>
<sequence length="550" mass="63826">MWMDEETRKDILFDELLSRFQPYTLVGKRKARNLPPFLPGQEKEWKQLLDEQEILQREFLMHPNQTSVIRSALEHLPDIDGIIDQMKSKEVPSLTEWFQLKQFLWHSYIWMRSLQEIGLNRFSFTQAEIGTCELLLRQLNPFEPLQPSFALYDEFDPELKEARQQRTAIEREIQKQNELRAQAIEEKCSIRRNRFREWVVQRGTEEEQALLQDDQVQLVRETVYDRIFVLKPSKEQEVLQQEQMNWNRMIEQLEQKVLEKLTAFFQPYLEWLKQTEEKIVSFDLLWARVRAAESWQGVKPELSDESLVIEGGIHPLIAIQLEEQQSSFIPIDLEIKPGVTIIIGPNMGGKTVTLKTIGMIVALAQYGFFVPANTCRLPLFSWIASLMGDQQDVKKGLSTFGAEMVRLSGYLQNHTIGLLLLDEIGRGTNPVEGSALSVAVTRYLVDQGYYAVHVTHFRDVVQVEGIRGYRMGGLKNLGDWHVHFGHGEEIARSLQEQMDYRLLPLEAGDTIPEQALILAERLGLPSLIVEEARRRMQREGDWHGAETETR</sequence>
<keyword evidence="4" id="KW-0175">Coiled coil</keyword>
<dbReference type="SUPFAM" id="SSF48334">
    <property type="entry name" value="DNA repair protein MutS, domain III"/>
    <property type="match status" value="1"/>
</dbReference>
<keyword evidence="2" id="KW-0067">ATP-binding</keyword>
<keyword evidence="3" id="KW-0238">DNA-binding</keyword>
<dbReference type="GO" id="GO:0030983">
    <property type="term" value="F:mismatched DNA binding"/>
    <property type="evidence" value="ECO:0007669"/>
    <property type="project" value="InterPro"/>
</dbReference>
<accession>A0A1I3K7S0</accession>
<evidence type="ECO:0000313" key="7">
    <source>
        <dbReference type="EMBL" id="SFI68434.1"/>
    </source>
</evidence>
<dbReference type="RefSeq" id="WP_175482237.1">
    <property type="nucleotide sequence ID" value="NZ_FORR01000001.1"/>
</dbReference>
<keyword evidence="1" id="KW-0547">Nucleotide-binding</keyword>
<dbReference type="Pfam" id="PF00488">
    <property type="entry name" value="MutS_V"/>
    <property type="match status" value="1"/>
</dbReference>
<dbReference type="GO" id="GO:0005524">
    <property type="term" value="F:ATP binding"/>
    <property type="evidence" value="ECO:0007669"/>
    <property type="project" value="UniProtKB-KW"/>
</dbReference>
<dbReference type="AlphaFoldDB" id="A0A1I3K7S0"/>
<evidence type="ECO:0000256" key="1">
    <source>
        <dbReference type="ARBA" id="ARBA00022741"/>
    </source>
</evidence>
<dbReference type="SMART" id="SM00534">
    <property type="entry name" value="MUTSac"/>
    <property type="match status" value="1"/>
</dbReference>
<dbReference type="Proteomes" id="UP000199545">
    <property type="component" value="Unassembled WGS sequence"/>
</dbReference>
<feature type="coiled-coil region" evidence="4">
    <location>
        <begin position="159"/>
        <end position="186"/>
    </location>
</feature>
<dbReference type="SUPFAM" id="SSF52540">
    <property type="entry name" value="P-loop containing nucleoside triphosphate hydrolases"/>
    <property type="match status" value="1"/>
</dbReference>
<evidence type="ECO:0000259" key="5">
    <source>
        <dbReference type="SMART" id="SM00533"/>
    </source>
</evidence>
<dbReference type="PANTHER" id="PTHR11361">
    <property type="entry name" value="DNA MISMATCH REPAIR PROTEIN MUTS FAMILY MEMBER"/>
    <property type="match status" value="1"/>
</dbReference>
<reference evidence="7 8" key="1">
    <citation type="submission" date="2016-10" db="EMBL/GenBank/DDBJ databases">
        <authorList>
            <person name="de Groot N.N."/>
        </authorList>
    </citation>
    <scope>NUCLEOTIDE SEQUENCE [LARGE SCALE GENOMIC DNA]</scope>
    <source>
        <strain evidence="7 8">DSM 44778</strain>
    </source>
</reference>
<protein>
    <submittedName>
        <fullName evidence="7">MutS domain V</fullName>
    </submittedName>
</protein>